<evidence type="ECO:0000256" key="3">
    <source>
        <dbReference type="ARBA" id="ARBA00007661"/>
    </source>
</evidence>
<dbReference type="FunFam" id="3.90.770.10:FF:000001">
    <property type="entry name" value="3-hydroxy-3-methylglutaryl coenzyme A reductase"/>
    <property type="match status" value="1"/>
</dbReference>
<dbReference type="GO" id="GO:0016126">
    <property type="term" value="P:sterol biosynthetic process"/>
    <property type="evidence" value="ECO:0007669"/>
    <property type="project" value="TreeGrafter"/>
</dbReference>
<dbReference type="NCBIfam" id="TIGR00920">
    <property type="entry name" value="2A060605"/>
    <property type="match status" value="1"/>
</dbReference>
<dbReference type="GO" id="GO:0005789">
    <property type="term" value="C:endoplasmic reticulum membrane"/>
    <property type="evidence" value="ECO:0007669"/>
    <property type="project" value="UniProtKB-SubCell"/>
</dbReference>
<dbReference type="PROSITE" id="PS50065">
    <property type="entry name" value="HMG_COA_REDUCTASE_4"/>
    <property type="match status" value="1"/>
</dbReference>
<keyword evidence="5 13" id="KW-0256">Endoplasmic reticulum</keyword>
<evidence type="ECO:0000256" key="11">
    <source>
        <dbReference type="ARBA" id="ARBA00023229"/>
    </source>
</evidence>
<sequence length="951" mass="103966">MTTRFFHAHGEFCATHPWEIIVATLTLTTCMVTMEYQHPTPPPKPPLRDCTGCLNETDYNSADIIVMTLIRCLAVLYTYYQFRNLRKIGSKYILGIAGLFIVFSSFVFTSAVINVLQIDLSDLKDTLFFFLLLIDLSKTGKLAQFALSGSDQEAKENIARGMSLLGPAMTLDTIVEILVIGVGTLSGVHRLEALSYIACLSVLVNYLIFMTFYPACLSLMLELSKMTINYSGTNNVKQILSTSLTEEDQKSNPIIQRVKLIMSAGLMMVHVHSRWPSQNNINVIGSVGMEQLSNLNQTQEATLQNYILRWLNLSNDHIVILTLLLALLAKFVIFENKEELQEDLQTQTREDLIPNSIENNLSNGASHTLLEKFSYSHTNSTSHMLNNSLPSLKLNETVYSHTNTINTHLEMSESIDVQEEPPSHHIPTFTFSLDEDSDDDIMKQYADKSVQTIPICNSDIFDNFVDENKPAKELRSLDECLSIYKSDLGAADLTDEEVMLLVKHKHIAAYQIEKAVDNPERGVKIRRKIIGSSGKFTSALQDLPYRNYDYSLIMGACCENVIGYMPIPVGYVGPLNLDNRMITVPLATTEGCLVASTNRGSRALLKNGVTSRVVADGMTRGPVVRFPSLSEASDAMAWMETPDNFKVIKESFDSSSRFARLIKIHIRIAGRLLFIRFVAQTGDAMGMNMLSKGTEISLKMVQTHFPSMEILSLSGNFCTDKKPAAVNWIEGRGKSIVCEAVVPGDVVTSVLKTSVPALVDVNNAKNMIGSAIAGSIGGFNAHAANLVTALFIATGQDPAQNVGSSNCMTLMEPHGKNGNDLYISCTMPSIEVGTIGGGTILSAQAACLDMLGVKGSHPTSPGENASQLARIVCAVVLAGELSLMAALTAGDLVKSHLKHNRSAVSIHGGDDISNNSSNINNDNNSNSNINNNNNSNNNNNNPAPNCSYLSP</sequence>
<evidence type="ECO:0000256" key="4">
    <source>
        <dbReference type="ARBA" id="ARBA00022692"/>
    </source>
</evidence>
<dbReference type="Proteomes" id="UP000801492">
    <property type="component" value="Unassembled WGS sequence"/>
</dbReference>
<comment type="subcellular location">
    <subcellularLocation>
        <location evidence="1 13">Endoplasmic reticulum membrane</location>
        <topology evidence="1 13">Multi-pass membrane protein</topology>
    </subcellularLocation>
</comment>
<dbReference type="PANTHER" id="PTHR10572">
    <property type="entry name" value="3-HYDROXY-3-METHYLGLUTARYL-COENZYME A REDUCTASE"/>
    <property type="match status" value="1"/>
</dbReference>
<dbReference type="SUPFAM" id="SSF56542">
    <property type="entry name" value="Substrate-binding domain of HMG-CoA reductase"/>
    <property type="match status" value="1"/>
</dbReference>
<dbReference type="UniPathway" id="UPA00058">
    <property type="reaction ID" value="UER00103"/>
</dbReference>
<dbReference type="OrthoDB" id="310654at2759"/>
<dbReference type="InterPro" id="IPR009029">
    <property type="entry name" value="HMG_CoA_Rdtase_sub-bd_dom_sf"/>
</dbReference>
<dbReference type="PANTHER" id="PTHR10572:SF24">
    <property type="entry name" value="3-HYDROXY-3-METHYLGLUTARYL-COENZYME A REDUCTASE"/>
    <property type="match status" value="1"/>
</dbReference>
<feature type="domain" description="SSD" evidence="15">
    <location>
        <begin position="63"/>
        <end position="219"/>
    </location>
</feature>
<dbReference type="InterPro" id="IPR004554">
    <property type="entry name" value="HMG_CoA_Rdtase_eu_arc"/>
</dbReference>
<comment type="caution">
    <text evidence="16">The sequence shown here is derived from an EMBL/GenBank/DDBJ whole genome shotgun (WGS) entry which is preliminary data.</text>
</comment>
<protein>
    <recommendedName>
        <fullName evidence="13">3-hydroxy-3-methylglutaryl coenzyme A reductase</fullName>
        <shortName evidence="13">HMG-CoA reductase</shortName>
        <ecNumber evidence="13">1.1.1.34</ecNumber>
    </recommendedName>
</protein>
<dbReference type="Gene3D" id="3.90.770.10">
    <property type="entry name" value="3-hydroxy-3-methylglutaryl-coenzyme A Reductase, Chain A, domain 2"/>
    <property type="match status" value="1"/>
</dbReference>
<dbReference type="InterPro" id="IPR023074">
    <property type="entry name" value="HMG_CoA_Rdtase_cat_sf"/>
</dbReference>
<evidence type="ECO:0000256" key="9">
    <source>
        <dbReference type="ARBA" id="ARBA00023136"/>
    </source>
</evidence>
<dbReference type="GO" id="GO:0015936">
    <property type="term" value="P:coenzyme A metabolic process"/>
    <property type="evidence" value="ECO:0007669"/>
    <property type="project" value="InterPro"/>
</dbReference>
<feature type="region of interest" description="Disordered" evidence="14">
    <location>
        <begin position="905"/>
        <end position="951"/>
    </location>
</feature>
<dbReference type="FunFam" id="3.30.70.420:FF:000001">
    <property type="entry name" value="3-hydroxy-3-methylglutaryl coenzyme A reductase"/>
    <property type="match status" value="1"/>
</dbReference>
<dbReference type="PROSITE" id="PS00318">
    <property type="entry name" value="HMG_COA_REDUCTASE_2"/>
    <property type="match status" value="1"/>
</dbReference>
<dbReference type="GO" id="GO:0004420">
    <property type="term" value="F:hydroxymethylglutaryl-CoA reductase (NADPH) activity"/>
    <property type="evidence" value="ECO:0007669"/>
    <property type="project" value="UniProtKB-EC"/>
</dbReference>
<evidence type="ECO:0000256" key="8">
    <source>
        <dbReference type="ARBA" id="ARBA00023002"/>
    </source>
</evidence>
<gene>
    <name evidence="16" type="ORF">ILUMI_22278</name>
</gene>
<keyword evidence="4 13" id="KW-0812">Transmembrane</keyword>
<feature type="compositionally biased region" description="Polar residues" evidence="14">
    <location>
        <begin position="942"/>
        <end position="951"/>
    </location>
</feature>
<dbReference type="AlphaFoldDB" id="A0A8K0CG40"/>
<dbReference type="InterPro" id="IPR000731">
    <property type="entry name" value="SSD"/>
</dbReference>
<evidence type="ECO:0000256" key="13">
    <source>
        <dbReference type="RuleBase" id="RU361219"/>
    </source>
</evidence>
<comment type="similarity">
    <text evidence="3 13">Belongs to the HMG-CoA reductase family.</text>
</comment>
<evidence type="ECO:0000256" key="1">
    <source>
        <dbReference type="ARBA" id="ARBA00004477"/>
    </source>
</evidence>
<dbReference type="PROSITE" id="PS00066">
    <property type="entry name" value="HMG_COA_REDUCTASE_1"/>
    <property type="match status" value="1"/>
</dbReference>
<dbReference type="InterPro" id="IPR004816">
    <property type="entry name" value="HMG_CoA_Rdtase_metazoan"/>
</dbReference>
<evidence type="ECO:0000256" key="10">
    <source>
        <dbReference type="ARBA" id="ARBA00023180"/>
    </source>
</evidence>
<name>A0A8K0CG40_IGNLU</name>
<dbReference type="PRINTS" id="PR00071">
    <property type="entry name" value="HMGCOARDTASE"/>
</dbReference>
<dbReference type="GO" id="GO:0005778">
    <property type="term" value="C:peroxisomal membrane"/>
    <property type="evidence" value="ECO:0007669"/>
    <property type="project" value="TreeGrafter"/>
</dbReference>
<keyword evidence="17" id="KW-1185">Reference proteome</keyword>
<evidence type="ECO:0000256" key="14">
    <source>
        <dbReference type="SAM" id="MobiDB-lite"/>
    </source>
</evidence>
<keyword evidence="11" id="KW-0414">Isoprene biosynthesis</keyword>
<keyword evidence="8 13" id="KW-0560">Oxidoreductase</keyword>
<accession>A0A8K0CG40</accession>
<feature type="transmembrane region" description="Helical" evidence="13">
    <location>
        <begin position="194"/>
        <end position="221"/>
    </location>
</feature>
<dbReference type="SUPFAM" id="SSF55035">
    <property type="entry name" value="NAD-binding domain of HMG-CoA reductase"/>
    <property type="match status" value="1"/>
</dbReference>
<keyword evidence="7 13" id="KW-1133">Transmembrane helix</keyword>
<evidence type="ECO:0000256" key="12">
    <source>
        <dbReference type="ARBA" id="ARBA00049909"/>
    </source>
</evidence>
<evidence type="ECO:0000256" key="5">
    <source>
        <dbReference type="ARBA" id="ARBA00022824"/>
    </source>
</evidence>
<feature type="transmembrane region" description="Helical" evidence="13">
    <location>
        <begin position="168"/>
        <end position="188"/>
    </location>
</feature>
<keyword evidence="6 13" id="KW-0521">NADP</keyword>
<dbReference type="Gene3D" id="1.10.3270.10">
    <property type="entry name" value="HMGR, N-terminal domain"/>
    <property type="match status" value="1"/>
</dbReference>
<evidence type="ECO:0000313" key="17">
    <source>
        <dbReference type="Proteomes" id="UP000801492"/>
    </source>
</evidence>
<dbReference type="Pfam" id="PF12349">
    <property type="entry name" value="Sterol-sensing"/>
    <property type="match status" value="1"/>
</dbReference>
<evidence type="ECO:0000256" key="7">
    <source>
        <dbReference type="ARBA" id="ARBA00022989"/>
    </source>
</evidence>
<keyword evidence="10" id="KW-0325">Glycoprotein</keyword>
<dbReference type="InterPro" id="IPR053958">
    <property type="entry name" value="HMGCR/SNAP/NPC1-like_SSD"/>
</dbReference>
<dbReference type="Gene3D" id="3.30.70.420">
    <property type="entry name" value="Hydroxymethylglutaryl-CoA reductase, class I/II, NAD/NADP-binding domain"/>
    <property type="match status" value="1"/>
</dbReference>
<comment type="catalytic activity">
    <reaction evidence="12">
        <text>(R)-mevalonate + 2 NADP(+) + CoA = (3S)-3-hydroxy-3-methylglutaryl-CoA + 2 NADPH + 2 H(+)</text>
        <dbReference type="Rhea" id="RHEA:15989"/>
        <dbReference type="ChEBI" id="CHEBI:15378"/>
        <dbReference type="ChEBI" id="CHEBI:36464"/>
        <dbReference type="ChEBI" id="CHEBI:43074"/>
        <dbReference type="ChEBI" id="CHEBI:57287"/>
        <dbReference type="ChEBI" id="CHEBI:57783"/>
        <dbReference type="ChEBI" id="CHEBI:58349"/>
        <dbReference type="EC" id="1.1.1.34"/>
    </reaction>
    <physiologicalReaction direction="right-to-left" evidence="12">
        <dbReference type="Rhea" id="RHEA:15991"/>
    </physiologicalReaction>
</comment>
<dbReference type="InterPro" id="IPR023282">
    <property type="entry name" value="HMG_CoA_Rdtase_N"/>
</dbReference>
<feature type="compositionally biased region" description="Low complexity" evidence="14">
    <location>
        <begin position="911"/>
        <end position="941"/>
    </location>
</feature>
<organism evidence="16 17">
    <name type="scientific">Ignelater luminosus</name>
    <name type="common">Cucubano</name>
    <name type="synonym">Pyrophorus luminosus</name>
    <dbReference type="NCBI Taxonomy" id="2038154"/>
    <lineage>
        <taxon>Eukaryota</taxon>
        <taxon>Metazoa</taxon>
        <taxon>Ecdysozoa</taxon>
        <taxon>Arthropoda</taxon>
        <taxon>Hexapoda</taxon>
        <taxon>Insecta</taxon>
        <taxon>Pterygota</taxon>
        <taxon>Neoptera</taxon>
        <taxon>Endopterygota</taxon>
        <taxon>Coleoptera</taxon>
        <taxon>Polyphaga</taxon>
        <taxon>Elateriformia</taxon>
        <taxon>Elateroidea</taxon>
        <taxon>Elateridae</taxon>
        <taxon>Agrypninae</taxon>
        <taxon>Pyrophorini</taxon>
        <taxon>Ignelater</taxon>
    </lineage>
</organism>
<dbReference type="InterPro" id="IPR002202">
    <property type="entry name" value="HMG_CoA_Rdtase"/>
</dbReference>
<reference evidence="16" key="1">
    <citation type="submission" date="2019-08" db="EMBL/GenBank/DDBJ databases">
        <title>The genome of the North American firefly Photinus pyralis.</title>
        <authorList>
            <consortium name="Photinus pyralis genome working group"/>
            <person name="Fallon T.R."/>
            <person name="Sander Lower S.E."/>
            <person name="Weng J.-K."/>
        </authorList>
    </citation>
    <scope>NUCLEOTIDE SEQUENCE</scope>
    <source>
        <strain evidence="16">TRF0915ILg1</strain>
        <tissue evidence="16">Whole body</tissue>
    </source>
</reference>
<dbReference type="PROSITE" id="PS01192">
    <property type="entry name" value="HMG_COA_REDUCTASE_3"/>
    <property type="match status" value="1"/>
</dbReference>
<evidence type="ECO:0000256" key="6">
    <source>
        <dbReference type="ARBA" id="ARBA00022857"/>
    </source>
</evidence>
<dbReference type="InterPro" id="IPR023076">
    <property type="entry name" value="HMG_CoA_Rdtase_CS"/>
</dbReference>
<feature type="transmembrane region" description="Helical" evidence="13">
    <location>
        <begin position="92"/>
        <end position="115"/>
    </location>
</feature>
<evidence type="ECO:0000259" key="15">
    <source>
        <dbReference type="PROSITE" id="PS50156"/>
    </source>
</evidence>
<dbReference type="NCBIfam" id="TIGR00533">
    <property type="entry name" value="HMG_CoA_R_NADP"/>
    <property type="match status" value="1"/>
</dbReference>
<dbReference type="PROSITE" id="PS50156">
    <property type="entry name" value="SSD"/>
    <property type="match status" value="1"/>
</dbReference>
<proteinExistence type="inferred from homology"/>
<dbReference type="EC" id="1.1.1.34" evidence="13"/>
<keyword evidence="9 13" id="KW-0472">Membrane</keyword>
<dbReference type="Pfam" id="PF00368">
    <property type="entry name" value="HMG-CoA_red"/>
    <property type="match status" value="1"/>
</dbReference>
<dbReference type="FunFam" id="1.10.3270.10:FF:000001">
    <property type="entry name" value="3-hydroxy-3-methylglutaryl coenzyme A reductase"/>
    <property type="match status" value="1"/>
</dbReference>
<comment type="pathway">
    <text evidence="2 13">Metabolic intermediate biosynthesis; (R)-mevalonate biosynthesis; (R)-mevalonate from acetyl-CoA: step 3/3.</text>
</comment>
<evidence type="ECO:0000313" key="16">
    <source>
        <dbReference type="EMBL" id="KAF2883893.1"/>
    </source>
</evidence>
<evidence type="ECO:0000256" key="2">
    <source>
        <dbReference type="ARBA" id="ARBA00005084"/>
    </source>
</evidence>
<dbReference type="CDD" id="cd00643">
    <property type="entry name" value="HMG-CoA_reductase_classI"/>
    <property type="match status" value="1"/>
</dbReference>
<dbReference type="GO" id="GO:0008299">
    <property type="term" value="P:isoprenoid biosynthetic process"/>
    <property type="evidence" value="ECO:0007669"/>
    <property type="project" value="UniProtKB-KW"/>
</dbReference>
<dbReference type="EMBL" id="VTPC01090256">
    <property type="protein sequence ID" value="KAF2883893.1"/>
    <property type="molecule type" value="Genomic_DNA"/>
</dbReference>
<dbReference type="GO" id="GO:0050661">
    <property type="term" value="F:NADP binding"/>
    <property type="evidence" value="ECO:0007669"/>
    <property type="project" value="InterPro"/>
</dbReference>
<dbReference type="InterPro" id="IPR009023">
    <property type="entry name" value="HMG_CoA_Rdtase_NAD(P)-bd_sf"/>
</dbReference>